<keyword evidence="6" id="KW-1185">Reference proteome</keyword>
<dbReference type="PANTHER" id="PTHR10953:SF186">
    <property type="entry name" value="UBIQUITIN-LIKE MODIFIER-ACTIVATING ENZYME 6"/>
    <property type="match status" value="1"/>
</dbReference>
<comment type="similarity">
    <text evidence="2">Belongs to the ubiquitin-activating E1 family.</text>
</comment>
<dbReference type="Proteomes" id="UP000278807">
    <property type="component" value="Unassembled WGS sequence"/>
</dbReference>
<evidence type="ECO:0000256" key="3">
    <source>
        <dbReference type="ARBA" id="ARBA00022598"/>
    </source>
</evidence>
<dbReference type="Gene3D" id="2.40.30.180">
    <property type="entry name" value="Ubiquitin-activating enzyme E1, FCCH domain"/>
    <property type="match status" value="1"/>
</dbReference>
<dbReference type="EMBL" id="UZAE01012579">
    <property type="protein sequence ID" value="VDO05779.1"/>
    <property type="molecule type" value="Genomic_DNA"/>
</dbReference>
<dbReference type="InterPro" id="IPR000594">
    <property type="entry name" value="ThiF_NAD_FAD-bd"/>
</dbReference>
<dbReference type="Pfam" id="PF00899">
    <property type="entry name" value="ThiF"/>
    <property type="match status" value="3"/>
</dbReference>
<evidence type="ECO:0000259" key="4">
    <source>
        <dbReference type="SMART" id="SM00985"/>
    </source>
</evidence>
<accession>A0A158QIH1</accession>
<evidence type="ECO:0000256" key="1">
    <source>
        <dbReference type="ARBA" id="ARBA00004906"/>
    </source>
</evidence>
<evidence type="ECO:0000313" key="5">
    <source>
        <dbReference type="EMBL" id="VDO05779.1"/>
    </source>
</evidence>
<dbReference type="Gene3D" id="3.40.50.720">
    <property type="entry name" value="NAD(P)-binding Rossmann-like Domain"/>
    <property type="match status" value="2"/>
</dbReference>
<evidence type="ECO:0000313" key="6">
    <source>
        <dbReference type="Proteomes" id="UP000278807"/>
    </source>
</evidence>
<proteinExistence type="inferred from homology"/>
<dbReference type="InterPro" id="IPR019572">
    <property type="entry name" value="UBA_E1_SCCH"/>
</dbReference>
<dbReference type="GO" id="GO:0005737">
    <property type="term" value="C:cytoplasm"/>
    <property type="evidence" value="ECO:0007669"/>
    <property type="project" value="TreeGrafter"/>
</dbReference>
<dbReference type="GO" id="GO:0006511">
    <property type="term" value="P:ubiquitin-dependent protein catabolic process"/>
    <property type="evidence" value="ECO:0007669"/>
    <property type="project" value="TreeGrafter"/>
</dbReference>
<dbReference type="OrthoDB" id="6244113at2759"/>
<dbReference type="SUPFAM" id="SSF69572">
    <property type="entry name" value="Activating enzymes of the ubiquitin-like proteins"/>
    <property type="match status" value="3"/>
</dbReference>
<comment type="pathway">
    <text evidence="1">Protein modification; protein ubiquitination.</text>
</comment>
<evidence type="ECO:0000256" key="2">
    <source>
        <dbReference type="ARBA" id="ARBA00005673"/>
    </source>
</evidence>
<dbReference type="Pfam" id="PF10585">
    <property type="entry name" value="UBA_E1_SCCH"/>
    <property type="match status" value="1"/>
</dbReference>
<keyword evidence="3" id="KW-0436">Ligase</keyword>
<dbReference type="GO" id="GO:0004839">
    <property type="term" value="F:ubiquitin activating enzyme activity"/>
    <property type="evidence" value="ECO:0007669"/>
    <property type="project" value="TreeGrafter"/>
</dbReference>
<dbReference type="STRING" id="102285.A0A158QIH1"/>
<dbReference type="PANTHER" id="PTHR10953">
    <property type="entry name" value="UBIQUITIN-ACTIVATING ENZYME E1"/>
    <property type="match status" value="1"/>
</dbReference>
<protein>
    <submittedName>
        <fullName evidence="7">UBA_e1_C domain-containing protein</fullName>
    </submittedName>
</protein>
<dbReference type="InterPro" id="IPR018965">
    <property type="entry name" value="Ub-activating_enz_E1_C"/>
</dbReference>
<dbReference type="GO" id="GO:0006974">
    <property type="term" value="P:DNA damage response"/>
    <property type="evidence" value="ECO:0007669"/>
    <property type="project" value="TreeGrafter"/>
</dbReference>
<dbReference type="Gene3D" id="3.50.50.80">
    <property type="entry name" value="Ubiquitin-activating enzyme E1, inactive adenylation domain, subdomain 1"/>
    <property type="match status" value="1"/>
</dbReference>
<gene>
    <name evidence="5" type="ORF">HNAJ_LOCUS9341</name>
</gene>
<reference evidence="7" key="1">
    <citation type="submission" date="2016-04" db="UniProtKB">
        <authorList>
            <consortium name="WormBaseParasite"/>
        </authorList>
    </citation>
    <scope>IDENTIFICATION</scope>
</reference>
<dbReference type="PRINTS" id="PR01849">
    <property type="entry name" value="UBIQUITINACT"/>
</dbReference>
<dbReference type="AlphaFoldDB" id="A0A158QIH1"/>
<dbReference type="Gene3D" id="1.10.10.2660">
    <property type="entry name" value="Ubiquitin-activating enzyme E1, SCCH domain"/>
    <property type="match status" value="1"/>
</dbReference>
<evidence type="ECO:0000313" key="7">
    <source>
        <dbReference type="WBParaSite" id="HNAJ_0000934601-mRNA-1"/>
    </source>
</evidence>
<dbReference type="InterPro" id="IPR035985">
    <property type="entry name" value="Ubiquitin-activating_enz"/>
</dbReference>
<dbReference type="SMART" id="SM00985">
    <property type="entry name" value="UBA_e1_C"/>
    <property type="match status" value="1"/>
</dbReference>
<dbReference type="InterPro" id="IPR042302">
    <property type="entry name" value="E1_FCCH_sf"/>
</dbReference>
<feature type="domain" description="Ubiquitin-activating enzyme E1 C-terminal" evidence="4">
    <location>
        <begin position="1101"/>
        <end position="1223"/>
    </location>
</feature>
<organism evidence="7">
    <name type="scientific">Rodentolepis nana</name>
    <name type="common">Dwarf tapeworm</name>
    <name type="synonym">Hymenolepis nana</name>
    <dbReference type="NCBI Taxonomy" id="102285"/>
    <lineage>
        <taxon>Eukaryota</taxon>
        <taxon>Metazoa</taxon>
        <taxon>Spiralia</taxon>
        <taxon>Lophotrochozoa</taxon>
        <taxon>Platyhelminthes</taxon>
        <taxon>Cestoda</taxon>
        <taxon>Eucestoda</taxon>
        <taxon>Cyclophyllidea</taxon>
        <taxon>Hymenolepididae</taxon>
        <taxon>Rodentolepis</taxon>
    </lineage>
</organism>
<dbReference type="WBParaSite" id="HNAJ_0000934601-mRNA-1">
    <property type="protein sequence ID" value="HNAJ_0000934601-mRNA-1"/>
    <property type="gene ID" value="HNAJ_0000934601"/>
</dbReference>
<dbReference type="Gene3D" id="3.40.50.12550">
    <property type="entry name" value="Ubiquitin-activating enzyme E1, inactive adenylation domain, subdomain 2"/>
    <property type="match status" value="1"/>
</dbReference>
<dbReference type="Pfam" id="PF09358">
    <property type="entry name" value="E1_UFD"/>
    <property type="match status" value="1"/>
</dbReference>
<dbReference type="GO" id="GO:0005634">
    <property type="term" value="C:nucleus"/>
    <property type="evidence" value="ECO:0007669"/>
    <property type="project" value="TreeGrafter"/>
</dbReference>
<dbReference type="InterPro" id="IPR042063">
    <property type="entry name" value="Ubi_acti_E1_SCCH"/>
</dbReference>
<dbReference type="InterPro" id="IPR000011">
    <property type="entry name" value="UBQ/SUMO-activ_enz_E1-like"/>
</dbReference>
<dbReference type="InterPro" id="IPR045886">
    <property type="entry name" value="ThiF/MoeB/HesA"/>
</dbReference>
<dbReference type="UniPathway" id="UPA00143"/>
<name>A0A158QIH1_RODNA</name>
<sequence>MSDFEDSSSLDEIDDGFYSRQRYVIGDEAMCRLSDSTVLICGLCGVGVEIGLDNPKNLVLAGVNRLILDDSTVCTTDDLATQFYIRPENIKRGDTRAKSSLSYLSDLNPYVSVVLSNCPLTDSNVDVSDVLKNRFPDGITCVVVTDCNLIFAALLNNYCRQRNIKFVYTNTIGVFGNIFCDFGENIHYGPPDEEPPVNFFIDHIENAEKPKLLIKGSDQHKLADGSFITLHEISGMTELNGMTVQVKEISPRILELNVDTRNFGVFTGNGIATEVKVSPPMSHLPLAMQLENPKLCTVDLVDPESSLQLHIAFVALMMFFCKEKRLPRAWCKRDLNLCHQIARRFAPPNTNVCCGFDLFLLPHIRIDAKRLSKIYATAQGQVPPLCSFFGGLAAQEVIKAVTCRFTPLNQWLYLGVDCLVPEKNRNSSLLLPASSRYRPLVACIGSDNMEKLSMANALMVGCGAIGCELLKNLALIGFAGGDFHQSALYSNSSNSVPNGDAATFSTLSTSDSEDSFDVVDVEDFRDDDTSPFFFPDTHYLALELMRLGQGEDAFTLNQGDVLLEPRLEANFNEADLLRLPFMLRSSLSIGNFDSSTPVQVEPDAFDTNSNSSIHRPCITITDNDHIEKSNLNRQFLFCPEDVGLPKSQVAAESILKFNPAMKVVPLTHKFCADTSKTIFTDEYIRAAASGFEMSSPPVVLAALDNIEARQYLDQRCVINRLAMFDSGTQGTKGHTQAILPGITESYSNQSDPGSSGVDEIPYCTLKSFPAKPADCVEWAREKFFSQFTLKPQNLSSLFADFENSSSCLRSGLESILAKGLNEFPNCKINASNLNYLVNRPQTLEDCISLALEKFNKYFRDKALHLLHRFPPDCTTDTGASVTIATMKTPIQARLTTCVSIIQNYIPLTPNLNSLHVDFVWSFTRLLCRQSGLYLPSRTRDEFDWFALCSVFINFTSKPYIPSNKEVIVDPTFQKPSNKAATEGCSTLDNNLRDALLKAIETLAKPFGDRLICNPIEFDKDDEEEGHIDFIVAASNLRSAMYGLPVTDRYEVKRIAGRIIPAIATTTATVAGLVSLEVLKYICFSGDSDNSDRKEYLANEARNNFINLSLPSVLSVRPGLCEVTKLPNGEVFTTWDRWDYKLPSRSTTMQDFITDLKVKHHLDVSLITKGNDPVFISMMQPYMSRLKNPFVQELKVSPEDKYVDLVVIFEGGDGMDEDVAGPPFRVILPQNE</sequence>
<dbReference type="InterPro" id="IPR042449">
    <property type="entry name" value="Ub-E1_IAD_1"/>
</dbReference>
<reference evidence="5 6" key="2">
    <citation type="submission" date="2018-11" db="EMBL/GenBank/DDBJ databases">
        <authorList>
            <consortium name="Pathogen Informatics"/>
        </authorList>
    </citation>
    <scope>NUCLEOTIDE SEQUENCE [LARGE SCALE GENOMIC DNA]</scope>
</reference>